<gene>
    <name evidence="1" type="ORF">HMPREF0673_01546</name>
</gene>
<evidence type="ECO:0008006" key="3">
    <source>
        <dbReference type="Google" id="ProtNLM"/>
    </source>
</evidence>
<evidence type="ECO:0000313" key="2">
    <source>
        <dbReference type="Proteomes" id="UP000004407"/>
    </source>
</evidence>
<organism evidence="1 2">
    <name type="scientific">Leyella stercorea DSM 18206</name>
    <dbReference type="NCBI Taxonomy" id="1002367"/>
    <lineage>
        <taxon>Bacteria</taxon>
        <taxon>Pseudomonadati</taxon>
        <taxon>Bacteroidota</taxon>
        <taxon>Bacteroidia</taxon>
        <taxon>Bacteroidales</taxon>
        <taxon>Prevotellaceae</taxon>
        <taxon>Leyella</taxon>
    </lineage>
</organism>
<evidence type="ECO:0000313" key="1">
    <source>
        <dbReference type="EMBL" id="EHJ39747.1"/>
    </source>
</evidence>
<dbReference type="EMBL" id="AFZZ01000135">
    <property type="protein sequence ID" value="EHJ39747.1"/>
    <property type="molecule type" value="Genomic_DNA"/>
</dbReference>
<dbReference type="AlphaFoldDB" id="G6AY37"/>
<protein>
    <recommendedName>
        <fullName evidence="3">Transposase DDE domain-containing protein</fullName>
    </recommendedName>
</protein>
<accession>G6AY37</accession>
<sequence>MVRTASFVWGFLADKIYMSKASRKILKEYKIKTCCKPLGRLPKEPRSLEHLEKMTKAIGERNEAKCSFGTDKKNYRAYIRAKYPQTAVCRTRICYFVKNVMKFIRELCLALFEFWLNLWTDAIAKYRVHGFASMAIY</sequence>
<dbReference type="HOGENOM" id="CLU_1863387_0_0_10"/>
<proteinExistence type="predicted"/>
<reference evidence="1 2" key="1">
    <citation type="submission" date="2011-08" db="EMBL/GenBank/DDBJ databases">
        <authorList>
            <person name="Weinstock G."/>
            <person name="Sodergren E."/>
            <person name="Clifton S."/>
            <person name="Fulton L."/>
            <person name="Fulton B."/>
            <person name="Courtney L."/>
            <person name="Fronick C."/>
            <person name="Harrison M."/>
            <person name="Strong C."/>
            <person name="Farmer C."/>
            <person name="Delahaunty K."/>
            <person name="Markovic C."/>
            <person name="Hall O."/>
            <person name="Minx P."/>
            <person name="Tomlinson C."/>
            <person name="Mitreva M."/>
            <person name="Hou S."/>
            <person name="Chen J."/>
            <person name="Wollam A."/>
            <person name="Pepin K.H."/>
            <person name="Johnson M."/>
            <person name="Bhonagiri V."/>
            <person name="Zhang X."/>
            <person name="Suruliraj S."/>
            <person name="Warren W."/>
            <person name="Chinwalla A."/>
            <person name="Mardis E.R."/>
            <person name="Wilson R.K."/>
        </authorList>
    </citation>
    <scope>NUCLEOTIDE SEQUENCE [LARGE SCALE GENOMIC DNA]</scope>
    <source>
        <strain evidence="1 2">DSM 18206</strain>
    </source>
</reference>
<name>G6AY37_9BACT</name>
<dbReference type="Proteomes" id="UP000004407">
    <property type="component" value="Unassembled WGS sequence"/>
</dbReference>
<comment type="caution">
    <text evidence="1">The sequence shown here is derived from an EMBL/GenBank/DDBJ whole genome shotgun (WGS) entry which is preliminary data.</text>
</comment>